<dbReference type="EMBL" id="CM000842">
    <property type="protein sequence ID" value="KRH40860.1"/>
    <property type="molecule type" value="Genomic_DNA"/>
</dbReference>
<dbReference type="AlphaFoldDB" id="K7LGK4"/>
<sequence length="70" mass="8323">MQRKILIFIKKENINHVLRGCFLAKEIWTLLSRSMVDQFIFFSQCLGMWMSSNINIGKRKGVNWSLYLLL</sequence>
<organism evidence="1">
    <name type="scientific">Glycine max</name>
    <name type="common">Soybean</name>
    <name type="synonym">Glycine hispida</name>
    <dbReference type="NCBI Taxonomy" id="3847"/>
    <lineage>
        <taxon>Eukaryota</taxon>
        <taxon>Viridiplantae</taxon>
        <taxon>Streptophyta</taxon>
        <taxon>Embryophyta</taxon>
        <taxon>Tracheophyta</taxon>
        <taxon>Spermatophyta</taxon>
        <taxon>Magnoliopsida</taxon>
        <taxon>eudicotyledons</taxon>
        <taxon>Gunneridae</taxon>
        <taxon>Pentapetalae</taxon>
        <taxon>rosids</taxon>
        <taxon>fabids</taxon>
        <taxon>Fabales</taxon>
        <taxon>Fabaceae</taxon>
        <taxon>Papilionoideae</taxon>
        <taxon>50 kb inversion clade</taxon>
        <taxon>NPAAA clade</taxon>
        <taxon>indigoferoid/millettioid clade</taxon>
        <taxon>Phaseoleae</taxon>
        <taxon>Glycine</taxon>
        <taxon>Glycine subgen. Soja</taxon>
    </lineage>
</organism>
<evidence type="ECO:0000313" key="1">
    <source>
        <dbReference type="EMBL" id="KRH40860.1"/>
    </source>
</evidence>
<accession>K7LGK4</accession>
<dbReference type="InParanoid" id="K7LGK4"/>
<dbReference type="Proteomes" id="UP000008827">
    <property type="component" value="Chromosome 9"/>
</dbReference>
<dbReference type="PaxDb" id="3847-GLYMA09G41861.1"/>
<keyword evidence="3" id="KW-1185">Reference proteome</keyword>
<evidence type="ECO:0000313" key="2">
    <source>
        <dbReference type="EnsemblPlants" id="KRH40860"/>
    </source>
</evidence>
<dbReference type="EnsemblPlants" id="KRH40860">
    <property type="protein sequence ID" value="KRH40860"/>
    <property type="gene ID" value="GLYMA_09G282000"/>
</dbReference>
<name>K7LGK4_SOYBN</name>
<protein>
    <submittedName>
        <fullName evidence="1 2">Uncharacterized protein</fullName>
    </submittedName>
</protein>
<reference evidence="2" key="2">
    <citation type="submission" date="2018-02" db="UniProtKB">
        <authorList>
            <consortium name="EnsemblPlants"/>
        </authorList>
    </citation>
    <scope>IDENTIFICATION</scope>
    <source>
        <strain evidence="2">Williams 82</strain>
    </source>
</reference>
<reference evidence="1" key="3">
    <citation type="submission" date="2018-07" db="EMBL/GenBank/DDBJ databases">
        <title>WGS assembly of Glycine max.</title>
        <authorList>
            <person name="Schmutz J."/>
            <person name="Cannon S."/>
            <person name="Schlueter J."/>
            <person name="Ma J."/>
            <person name="Mitros T."/>
            <person name="Nelson W."/>
            <person name="Hyten D."/>
            <person name="Song Q."/>
            <person name="Thelen J."/>
            <person name="Cheng J."/>
            <person name="Xu D."/>
            <person name="Hellsten U."/>
            <person name="May G."/>
            <person name="Yu Y."/>
            <person name="Sakurai T."/>
            <person name="Umezawa T."/>
            <person name="Bhattacharyya M."/>
            <person name="Sandhu D."/>
            <person name="Valliyodan B."/>
            <person name="Lindquist E."/>
            <person name="Peto M."/>
            <person name="Grant D."/>
            <person name="Shu S."/>
            <person name="Goodstein D."/>
            <person name="Barry K."/>
            <person name="Futrell-Griggs M."/>
            <person name="Abernathy B."/>
            <person name="Du J."/>
            <person name="Tian Z."/>
            <person name="Zhu L."/>
            <person name="Gill N."/>
            <person name="Joshi T."/>
            <person name="Libault M."/>
            <person name="Sethuraman A."/>
            <person name="Zhang X."/>
            <person name="Shinozaki K."/>
            <person name="Nguyen H."/>
            <person name="Wing R."/>
            <person name="Cregan P."/>
            <person name="Specht J."/>
            <person name="Grimwood J."/>
            <person name="Rokhsar D."/>
            <person name="Stacey G."/>
            <person name="Shoemaker R."/>
            <person name="Jackson S."/>
        </authorList>
    </citation>
    <scope>NUCLEOTIDE SEQUENCE</scope>
    <source>
        <tissue evidence="1">Callus</tissue>
    </source>
</reference>
<reference evidence="1 2" key="1">
    <citation type="journal article" date="2010" name="Nature">
        <title>Genome sequence of the palaeopolyploid soybean.</title>
        <authorList>
            <person name="Schmutz J."/>
            <person name="Cannon S.B."/>
            <person name="Schlueter J."/>
            <person name="Ma J."/>
            <person name="Mitros T."/>
            <person name="Nelson W."/>
            <person name="Hyten D.L."/>
            <person name="Song Q."/>
            <person name="Thelen J.J."/>
            <person name="Cheng J."/>
            <person name="Xu D."/>
            <person name="Hellsten U."/>
            <person name="May G.D."/>
            <person name="Yu Y."/>
            <person name="Sakurai T."/>
            <person name="Umezawa T."/>
            <person name="Bhattacharyya M.K."/>
            <person name="Sandhu D."/>
            <person name="Valliyodan B."/>
            <person name="Lindquist E."/>
            <person name="Peto M."/>
            <person name="Grant D."/>
            <person name="Shu S."/>
            <person name="Goodstein D."/>
            <person name="Barry K."/>
            <person name="Futrell-Griggs M."/>
            <person name="Abernathy B."/>
            <person name="Du J."/>
            <person name="Tian Z."/>
            <person name="Zhu L."/>
            <person name="Gill N."/>
            <person name="Joshi T."/>
            <person name="Libault M."/>
            <person name="Sethuraman A."/>
            <person name="Zhang X.-C."/>
            <person name="Shinozaki K."/>
            <person name="Nguyen H.T."/>
            <person name="Wing R.A."/>
            <person name="Cregan P."/>
            <person name="Specht J."/>
            <person name="Grimwood J."/>
            <person name="Rokhsar D."/>
            <person name="Stacey G."/>
            <person name="Shoemaker R.C."/>
            <person name="Jackson S.A."/>
        </authorList>
    </citation>
    <scope>NUCLEOTIDE SEQUENCE [LARGE SCALE GENOMIC DNA]</scope>
    <source>
        <strain evidence="2">cv. Williams 82</strain>
        <tissue evidence="1">Callus</tissue>
    </source>
</reference>
<evidence type="ECO:0000313" key="3">
    <source>
        <dbReference type="Proteomes" id="UP000008827"/>
    </source>
</evidence>
<dbReference type="Gramene" id="KRH40860">
    <property type="protein sequence ID" value="KRH40860"/>
    <property type="gene ID" value="GLYMA_09G282000"/>
</dbReference>
<proteinExistence type="predicted"/>
<dbReference type="HOGENOM" id="CLU_2762922_0_0_1"/>
<gene>
    <name evidence="1" type="ORF">GLYMA_09G282000</name>
</gene>